<dbReference type="SUPFAM" id="SSF53067">
    <property type="entry name" value="Actin-like ATPase domain"/>
    <property type="match status" value="1"/>
</dbReference>
<dbReference type="CDD" id="cd24008">
    <property type="entry name" value="ASKHA_NBD_GLK"/>
    <property type="match status" value="1"/>
</dbReference>
<keyword evidence="3" id="KW-0067">ATP-binding</keyword>
<reference evidence="5 6" key="1">
    <citation type="submission" date="2017-07" db="EMBL/GenBank/DDBJ databases">
        <title>Complete Genome Sequence of the cosmetic ferment Vitreoscilla filiformis (ATCC15551).</title>
        <authorList>
            <person name="Contreras S."/>
            <person name="Sagory-Zalkind P."/>
            <person name="Blanquart H."/>
            <person name="Iltis A."/>
            <person name="Morand S.C."/>
        </authorList>
    </citation>
    <scope>NUCLEOTIDE SEQUENCE [LARGE SCALE GENOMIC DNA]</scope>
    <source>
        <strain evidence="5 6">ATCC 15551</strain>
    </source>
</reference>
<name>A0A221KF67_VITFI</name>
<dbReference type="GO" id="GO:0006096">
    <property type="term" value="P:glycolytic process"/>
    <property type="evidence" value="ECO:0007669"/>
    <property type="project" value="UniProtKB-UniRule"/>
</dbReference>
<organism evidence="5 6">
    <name type="scientific">Vitreoscilla filiformis</name>
    <dbReference type="NCBI Taxonomy" id="63"/>
    <lineage>
        <taxon>Bacteria</taxon>
        <taxon>Pseudomonadati</taxon>
        <taxon>Pseudomonadota</taxon>
        <taxon>Betaproteobacteria</taxon>
        <taxon>Neisseriales</taxon>
        <taxon>Neisseriaceae</taxon>
        <taxon>Vitreoscilla</taxon>
    </lineage>
</organism>
<dbReference type="HAMAP" id="MF_00524">
    <property type="entry name" value="Glucokinase"/>
    <property type="match status" value="1"/>
</dbReference>
<keyword evidence="2 3" id="KW-0418">Kinase</keyword>
<keyword evidence="3" id="KW-0547">Nucleotide-binding</keyword>
<comment type="subcellular location">
    <subcellularLocation>
        <location evidence="3">Cytoplasm</location>
    </subcellularLocation>
</comment>
<sequence>MLGDVGGTNARFALQHAPGAALTDIRTLSAKEHPSLEVAMRHYLHLSGDAVPVEAAIGIANPVVGDWVQMTNHHWAFSIEAMRQTLGLKRFVVVNDFTALALSLPSLRAHEWHQLGGQVPRERAPMGLVGPGTGLGVSGLLPVGENGWVPLAGEGGHVTLSPVTPREWAVVAWLQARFGHASAERAVSGQGLENLYQALCALDGVSEAPALTAAQVSQRGLAGDDVRCTEALQLFCAWLGSVAGNLALTLGATGGVYIGGGIAPRLGLFLQRSALRERFEAKGRFRPLLANIPLLLIDAATSPALLGAARALD</sequence>
<evidence type="ECO:0000256" key="4">
    <source>
        <dbReference type="RuleBase" id="RU004046"/>
    </source>
</evidence>
<dbReference type="NCBIfam" id="NF001416">
    <property type="entry name" value="PRK00292.1-3"/>
    <property type="match status" value="1"/>
</dbReference>
<dbReference type="KEGG" id="vff:VITFI_CDS1906"/>
<feature type="binding site" evidence="3">
    <location>
        <begin position="3"/>
        <end position="8"/>
    </location>
    <ligand>
        <name>ATP</name>
        <dbReference type="ChEBI" id="CHEBI:30616"/>
    </ligand>
</feature>
<dbReference type="GO" id="GO:0004340">
    <property type="term" value="F:glucokinase activity"/>
    <property type="evidence" value="ECO:0007669"/>
    <property type="project" value="UniProtKB-UniRule"/>
</dbReference>
<keyword evidence="3" id="KW-0324">Glycolysis</keyword>
<dbReference type="GO" id="GO:0005524">
    <property type="term" value="F:ATP binding"/>
    <property type="evidence" value="ECO:0007669"/>
    <property type="project" value="UniProtKB-UniRule"/>
</dbReference>
<dbReference type="AlphaFoldDB" id="A0A221KF67"/>
<evidence type="ECO:0000256" key="1">
    <source>
        <dbReference type="ARBA" id="ARBA00022679"/>
    </source>
</evidence>
<dbReference type="InterPro" id="IPR050201">
    <property type="entry name" value="Bacterial_glucokinase"/>
</dbReference>
<dbReference type="GO" id="GO:0005536">
    <property type="term" value="F:D-glucose binding"/>
    <property type="evidence" value="ECO:0007669"/>
    <property type="project" value="InterPro"/>
</dbReference>
<dbReference type="InterPro" id="IPR003836">
    <property type="entry name" value="Glucokinase"/>
</dbReference>
<dbReference type="InterPro" id="IPR043129">
    <property type="entry name" value="ATPase_NBD"/>
</dbReference>
<evidence type="ECO:0000256" key="2">
    <source>
        <dbReference type="ARBA" id="ARBA00022777"/>
    </source>
</evidence>
<dbReference type="EMBL" id="CP022423">
    <property type="protein sequence ID" value="ASM77684.1"/>
    <property type="molecule type" value="Genomic_DNA"/>
</dbReference>
<dbReference type="Pfam" id="PF02685">
    <property type="entry name" value="Glucokinase"/>
    <property type="match status" value="1"/>
</dbReference>
<gene>
    <name evidence="3" type="primary">glk</name>
    <name evidence="5" type="ORF">VITFI_CDS1906</name>
</gene>
<evidence type="ECO:0000256" key="3">
    <source>
        <dbReference type="HAMAP-Rule" id="MF_00524"/>
    </source>
</evidence>
<evidence type="ECO:0000313" key="6">
    <source>
        <dbReference type="Proteomes" id="UP000199729"/>
    </source>
</evidence>
<evidence type="ECO:0000313" key="5">
    <source>
        <dbReference type="EMBL" id="ASM77684.1"/>
    </source>
</evidence>
<comment type="catalytic activity">
    <reaction evidence="3">
        <text>D-glucose + ATP = D-glucose 6-phosphate + ADP + H(+)</text>
        <dbReference type="Rhea" id="RHEA:17825"/>
        <dbReference type="ChEBI" id="CHEBI:4167"/>
        <dbReference type="ChEBI" id="CHEBI:15378"/>
        <dbReference type="ChEBI" id="CHEBI:30616"/>
        <dbReference type="ChEBI" id="CHEBI:61548"/>
        <dbReference type="ChEBI" id="CHEBI:456216"/>
        <dbReference type="EC" id="2.7.1.2"/>
    </reaction>
</comment>
<keyword evidence="3" id="KW-0963">Cytoplasm</keyword>
<dbReference type="Gene3D" id="3.40.367.20">
    <property type="match status" value="1"/>
</dbReference>
<dbReference type="Proteomes" id="UP000199729">
    <property type="component" value="Chromosome"/>
</dbReference>
<dbReference type="PANTHER" id="PTHR47690:SF1">
    <property type="entry name" value="GLUCOKINASE"/>
    <property type="match status" value="1"/>
</dbReference>
<proteinExistence type="inferred from homology"/>
<dbReference type="PANTHER" id="PTHR47690">
    <property type="entry name" value="GLUCOKINASE"/>
    <property type="match status" value="1"/>
</dbReference>
<comment type="similarity">
    <text evidence="3 4">Belongs to the bacterial glucokinase family.</text>
</comment>
<accession>A0A221KF67</accession>
<dbReference type="Gene3D" id="3.30.420.40">
    <property type="match status" value="1"/>
</dbReference>
<dbReference type="EC" id="2.7.1.2" evidence="3"/>
<dbReference type="GO" id="GO:0005829">
    <property type="term" value="C:cytosol"/>
    <property type="evidence" value="ECO:0007669"/>
    <property type="project" value="TreeGrafter"/>
</dbReference>
<dbReference type="NCBIfam" id="TIGR00749">
    <property type="entry name" value="glk"/>
    <property type="match status" value="1"/>
</dbReference>
<keyword evidence="6" id="KW-1185">Reference proteome</keyword>
<protein>
    <recommendedName>
        <fullName evidence="3">Glucokinase</fullName>
        <ecNumber evidence="3">2.7.1.2</ecNumber>
    </recommendedName>
    <alternativeName>
        <fullName evidence="3">Glucose kinase</fullName>
    </alternativeName>
</protein>
<keyword evidence="1 3" id="KW-0808">Transferase</keyword>